<dbReference type="AlphaFoldDB" id="A0A0H3LUE4"/>
<evidence type="ECO:0000313" key="1">
    <source>
        <dbReference type="EMBL" id="CAE32590.1"/>
    </source>
</evidence>
<organism evidence="1 2">
    <name type="scientific">Bordetella bronchiseptica (strain ATCC BAA-588 / NCTC 13252 / RB50)</name>
    <name type="common">Alcaligenes bronchisepticus</name>
    <dbReference type="NCBI Taxonomy" id="257310"/>
    <lineage>
        <taxon>Bacteria</taxon>
        <taxon>Pseudomonadati</taxon>
        <taxon>Pseudomonadota</taxon>
        <taxon>Betaproteobacteria</taxon>
        <taxon>Burkholderiales</taxon>
        <taxon>Alcaligenaceae</taxon>
        <taxon>Bordetella</taxon>
    </lineage>
</organism>
<reference evidence="1 2" key="1">
    <citation type="journal article" date="2003" name="Nat. Genet.">
        <title>Comparative analysis of the genome sequences of Bordetella pertussis, Bordetella parapertussis and Bordetella bronchiseptica.</title>
        <authorList>
            <person name="Parkhill J."/>
            <person name="Sebaihia M."/>
            <person name="Preston A."/>
            <person name="Murphy L.D."/>
            <person name="Thomson N.R."/>
            <person name="Harris D.E."/>
            <person name="Holden M.T.G."/>
            <person name="Churcher C.M."/>
            <person name="Bentley S.D."/>
            <person name="Mungall K.L."/>
            <person name="Cerdeno-Tarraga A.-M."/>
            <person name="Temple L."/>
            <person name="James K.D."/>
            <person name="Harris B."/>
            <person name="Quail M.A."/>
            <person name="Achtman M."/>
            <person name="Atkin R."/>
            <person name="Baker S."/>
            <person name="Basham D."/>
            <person name="Bason N."/>
            <person name="Cherevach I."/>
            <person name="Chillingworth T."/>
            <person name="Collins M."/>
            <person name="Cronin A."/>
            <person name="Davis P."/>
            <person name="Doggett J."/>
            <person name="Feltwell T."/>
            <person name="Goble A."/>
            <person name="Hamlin N."/>
            <person name="Hauser H."/>
            <person name="Holroyd S."/>
            <person name="Jagels K."/>
            <person name="Leather S."/>
            <person name="Moule S."/>
            <person name="Norberczak H."/>
            <person name="O'Neil S."/>
            <person name="Ormond D."/>
            <person name="Price C."/>
            <person name="Rabbinowitsch E."/>
            <person name="Rutter S."/>
            <person name="Sanders M."/>
            <person name="Saunders D."/>
            <person name="Seeger K."/>
            <person name="Sharp S."/>
            <person name="Simmonds M."/>
            <person name="Skelton J."/>
            <person name="Squares R."/>
            <person name="Squares S."/>
            <person name="Stevens K."/>
            <person name="Unwin L."/>
            <person name="Whitehead S."/>
            <person name="Barrell B.G."/>
            <person name="Maskell D.J."/>
        </authorList>
    </citation>
    <scope>NUCLEOTIDE SEQUENCE [LARGE SCALE GENOMIC DNA]</scope>
    <source>
        <strain evidence="1 2">ATCC BAA-588 / NCTC 13252 / RB50</strain>
    </source>
</reference>
<dbReference type="RefSeq" id="WP_003812722.1">
    <property type="nucleotide sequence ID" value="NC_002927.3"/>
</dbReference>
<dbReference type="KEGG" id="bbr:BB2094"/>
<dbReference type="EMBL" id="BX640443">
    <property type="protein sequence ID" value="CAE32590.1"/>
    <property type="molecule type" value="Genomic_DNA"/>
</dbReference>
<sequence length="207" mass="21710">MRGAAFSRRQRGQALAEALPLLAMLLLAWAAVAWLGTLRHQALRLGQHSRVAAFMAAAAAPSAPRTATLARQAGLAGRTAADGMPALLARDWLQVDTRLLHAQAAEPAAMPGGLLREGAITAALRGVTVLAIGPGHASDARAGNDRLARSVAGWQLAHRAAAPAVAATRRRVRPVEAAWGLRDAGQDWLRTWADMASADGAVLRRQP</sequence>
<gene>
    <name evidence="1" type="ordered locus">BB2094</name>
</gene>
<protein>
    <submittedName>
        <fullName evidence="1">Exported protein</fullName>
    </submittedName>
</protein>
<evidence type="ECO:0000313" key="2">
    <source>
        <dbReference type="Proteomes" id="UP000001027"/>
    </source>
</evidence>
<dbReference type="GeneID" id="93203675"/>
<proteinExistence type="predicted"/>
<name>A0A0H3LUE4_BORBR</name>
<dbReference type="Proteomes" id="UP000001027">
    <property type="component" value="Chromosome"/>
</dbReference>
<accession>A0A0H3LUE4</accession>
<dbReference type="HOGENOM" id="CLU_115713_0_0_4"/>